<dbReference type="SUPFAM" id="SSF54593">
    <property type="entry name" value="Glyoxalase/Bleomycin resistance protein/Dihydroxybiphenyl dioxygenase"/>
    <property type="match status" value="1"/>
</dbReference>
<sequence>MTSILNPYLHFDGDARAALTFYHSLFGGELHVMTYGDMGTEGDLATQVMHGQVSNPGGITLMASDGAPGESLVRGNASNLSLSGDDEAELRGWFEALADGGAVHVPLEKQMWGDVFGQVQDRFGVIWLVNIAQPA</sequence>
<evidence type="ECO:0000313" key="3">
    <source>
        <dbReference type="Proteomes" id="UP000199034"/>
    </source>
</evidence>
<dbReference type="OrthoDB" id="9795306at2"/>
<dbReference type="RefSeq" id="WP_090860320.1">
    <property type="nucleotide sequence ID" value="NZ_FMZM01000013.1"/>
</dbReference>
<dbReference type="Gene3D" id="3.10.180.10">
    <property type="entry name" value="2,3-Dihydroxybiphenyl 1,2-Dioxygenase, domain 1"/>
    <property type="match status" value="1"/>
</dbReference>
<dbReference type="Pfam" id="PF00903">
    <property type="entry name" value="Glyoxalase"/>
    <property type="match status" value="1"/>
</dbReference>
<accession>A0A1G6ZEM4</accession>
<reference evidence="2 3" key="1">
    <citation type="submission" date="2016-10" db="EMBL/GenBank/DDBJ databases">
        <authorList>
            <person name="de Groot N.N."/>
        </authorList>
    </citation>
    <scope>NUCLEOTIDE SEQUENCE [LARGE SCALE GENOMIC DNA]</scope>
    <source>
        <strain evidence="2 3">CGMCC 4.6858</strain>
    </source>
</reference>
<organism evidence="2 3">
    <name type="scientific">Nocardioides lianchengensis</name>
    <dbReference type="NCBI Taxonomy" id="1045774"/>
    <lineage>
        <taxon>Bacteria</taxon>
        <taxon>Bacillati</taxon>
        <taxon>Actinomycetota</taxon>
        <taxon>Actinomycetes</taxon>
        <taxon>Propionibacteriales</taxon>
        <taxon>Nocardioidaceae</taxon>
        <taxon>Nocardioides</taxon>
    </lineage>
</organism>
<dbReference type="InterPro" id="IPR028973">
    <property type="entry name" value="PhnB-like"/>
</dbReference>
<feature type="domain" description="Glyoxalase/fosfomycin resistance/dioxygenase" evidence="1">
    <location>
        <begin position="6"/>
        <end position="127"/>
    </location>
</feature>
<gene>
    <name evidence="2" type="ORF">SAMN05421872_113115</name>
</gene>
<dbReference type="InterPro" id="IPR029068">
    <property type="entry name" value="Glyas_Bleomycin-R_OHBP_Dase"/>
</dbReference>
<dbReference type="STRING" id="1045774.SAMN05421872_113115"/>
<dbReference type="Proteomes" id="UP000199034">
    <property type="component" value="Unassembled WGS sequence"/>
</dbReference>
<protein>
    <submittedName>
        <fullName evidence="2">PhnB protein</fullName>
    </submittedName>
</protein>
<keyword evidence="3" id="KW-1185">Reference proteome</keyword>
<name>A0A1G6ZEM4_9ACTN</name>
<evidence type="ECO:0000259" key="1">
    <source>
        <dbReference type="Pfam" id="PF00903"/>
    </source>
</evidence>
<evidence type="ECO:0000313" key="2">
    <source>
        <dbReference type="EMBL" id="SDE01030.1"/>
    </source>
</evidence>
<dbReference type="InterPro" id="IPR004360">
    <property type="entry name" value="Glyas_Fos-R_dOase_dom"/>
</dbReference>
<dbReference type="PANTHER" id="PTHR33990:SF1">
    <property type="entry name" value="PROTEIN YJDN"/>
    <property type="match status" value="1"/>
</dbReference>
<dbReference type="EMBL" id="FMZM01000013">
    <property type="protein sequence ID" value="SDE01030.1"/>
    <property type="molecule type" value="Genomic_DNA"/>
</dbReference>
<proteinExistence type="predicted"/>
<dbReference type="CDD" id="cd06588">
    <property type="entry name" value="PhnB_like"/>
    <property type="match status" value="1"/>
</dbReference>
<dbReference type="PANTHER" id="PTHR33990">
    <property type="entry name" value="PROTEIN YJDN-RELATED"/>
    <property type="match status" value="1"/>
</dbReference>
<dbReference type="AlphaFoldDB" id="A0A1G6ZEM4"/>